<evidence type="ECO:0000313" key="3">
    <source>
        <dbReference type="EMBL" id="PIK48947.1"/>
    </source>
</evidence>
<dbReference type="Pfam" id="PF00078">
    <property type="entry name" value="RVT_1"/>
    <property type="match status" value="1"/>
</dbReference>
<feature type="domain" description="Endonuclease/exonuclease/phosphatase" evidence="2">
    <location>
        <begin position="8"/>
        <end position="119"/>
    </location>
</feature>
<dbReference type="STRING" id="307972.A0A2G8KLV1"/>
<dbReference type="OrthoDB" id="10067249at2759"/>
<comment type="caution">
    <text evidence="3">The sequence shown here is derived from an EMBL/GenBank/DDBJ whole genome shotgun (WGS) entry which is preliminary data.</text>
</comment>
<evidence type="ECO:0000259" key="2">
    <source>
        <dbReference type="Pfam" id="PF14529"/>
    </source>
</evidence>
<evidence type="ECO:0000259" key="1">
    <source>
        <dbReference type="Pfam" id="PF00078"/>
    </source>
</evidence>
<organism evidence="3 4">
    <name type="scientific">Stichopus japonicus</name>
    <name type="common">Sea cucumber</name>
    <dbReference type="NCBI Taxonomy" id="307972"/>
    <lineage>
        <taxon>Eukaryota</taxon>
        <taxon>Metazoa</taxon>
        <taxon>Echinodermata</taxon>
        <taxon>Eleutherozoa</taxon>
        <taxon>Echinozoa</taxon>
        <taxon>Holothuroidea</taxon>
        <taxon>Aspidochirotacea</taxon>
        <taxon>Aspidochirotida</taxon>
        <taxon>Stichopodidae</taxon>
        <taxon>Apostichopus</taxon>
    </lineage>
</organism>
<sequence length="368" mass="40654">MQTTPPVRLVTIYRPPPSKTNGNNFRTFMEEITAYFELLVISTGILLVLGDFNLHIDKPADKEGAEFISLVESLGMTQHVTGATHRGGHTLDLVLTRNMDNIVPRVAVEDKCLSDHYPVFCVLPLHCLMPKTQEGNTNITPDKDSKDLVHEFSTFFIDKITRIRASIVSEGKSKSFSLTVQKPPSCALDMWEPATEDELKRIIMASPSKSCGLDPLPTNLLKQCVTPLLPVISTIVNNSLITGDVPSAFKLAHVTPLIKKPSLDPTVLSNYRPVSNLPFVSKILEKVVSSRLTSYLEHNGLQETHQSAYRKHHSTETALVRIQNDVMVALGGQKACLMVLLDLSAAFDTVDHRSFLVHSVTLVLKVAP</sequence>
<accession>A0A2G8KLV1</accession>
<proteinExistence type="predicted"/>
<keyword evidence="3" id="KW-0548">Nucleotidyltransferase</keyword>
<dbReference type="SUPFAM" id="SSF56219">
    <property type="entry name" value="DNase I-like"/>
    <property type="match status" value="1"/>
</dbReference>
<dbReference type="GO" id="GO:0003964">
    <property type="term" value="F:RNA-directed DNA polymerase activity"/>
    <property type="evidence" value="ECO:0007669"/>
    <property type="project" value="UniProtKB-KW"/>
</dbReference>
<protein>
    <submittedName>
        <fullName evidence="3">Putative RNA-directed DNA polymerase from mobile element jockey-like</fullName>
    </submittedName>
</protein>
<dbReference type="Pfam" id="PF14529">
    <property type="entry name" value="Exo_endo_phos_2"/>
    <property type="match status" value="1"/>
</dbReference>
<name>A0A2G8KLV1_STIJA</name>
<keyword evidence="3" id="KW-0695">RNA-directed DNA polymerase</keyword>
<keyword evidence="3" id="KW-0808">Transferase</keyword>
<reference evidence="3 4" key="1">
    <citation type="journal article" date="2017" name="PLoS Biol.">
        <title>The sea cucumber genome provides insights into morphological evolution and visceral regeneration.</title>
        <authorList>
            <person name="Zhang X."/>
            <person name="Sun L."/>
            <person name="Yuan J."/>
            <person name="Sun Y."/>
            <person name="Gao Y."/>
            <person name="Zhang L."/>
            <person name="Li S."/>
            <person name="Dai H."/>
            <person name="Hamel J.F."/>
            <person name="Liu C."/>
            <person name="Yu Y."/>
            <person name="Liu S."/>
            <person name="Lin W."/>
            <person name="Guo K."/>
            <person name="Jin S."/>
            <person name="Xu P."/>
            <person name="Storey K.B."/>
            <person name="Huan P."/>
            <person name="Zhang T."/>
            <person name="Zhou Y."/>
            <person name="Zhang J."/>
            <person name="Lin C."/>
            <person name="Li X."/>
            <person name="Xing L."/>
            <person name="Huo D."/>
            <person name="Sun M."/>
            <person name="Wang L."/>
            <person name="Mercier A."/>
            <person name="Li F."/>
            <person name="Yang H."/>
            <person name="Xiang J."/>
        </authorList>
    </citation>
    <scope>NUCLEOTIDE SEQUENCE [LARGE SCALE GENOMIC DNA]</scope>
    <source>
        <strain evidence="3">Shaxun</strain>
        <tissue evidence="3">Muscle</tissue>
    </source>
</reference>
<keyword evidence="4" id="KW-1185">Reference proteome</keyword>
<dbReference type="EMBL" id="MRZV01000491">
    <property type="protein sequence ID" value="PIK48947.1"/>
    <property type="molecule type" value="Genomic_DNA"/>
</dbReference>
<dbReference type="Proteomes" id="UP000230750">
    <property type="component" value="Unassembled WGS sequence"/>
</dbReference>
<dbReference type="AlphaFoldDB" id="A0A2G8KLV1"/>
<dbReference type="InterPro" id="IPR005135">
    <property type="entry name" value="Endo/exonuclease/phosphatase"/>
</dbReference>
<dbReference type="InterPro" id="IPR036691">
    <property type="entry name" value="Endo/exonu/phosph_ase_sf"/>
</dbReference>
<evidence type="ECO:0000313" key="4">
    <source>
        <dbReference type="Proteomes" id="UP000230750"/>
    </source>
</evidence>
<feature type="domain" description="Reverse transcriptase" evidence="1">
    <location>
        <begin position="258"/>
        <end position="354"/>
    </location>
</feature>
<gene>
    <name evidence="3" type="ORF">BSL78_14192</name>
</gene>
<dbReference type="PANTHER" id="PTHR46670:SF3">
    <property type="entry name" value="ENDONUCLEASE_EXONUCLEASE_PHOSPHATASE DOMAIN-CONTAINING PROTEIN"/>
    <property type="match status" value="1"/>
</dbReference>
<dbReference type="InterPro" id="IPR000477">
    <property type="entry name" value="RT_dom"/>
</dbReference>
<dbReference type="PANTHER" id="PTHR46670">
    <property type="entry name" value="ENDO/EXONUCLEASE/PHOSPHATASE DOMAIN-CONTAINING PROTEIN"/>
    <property type="match status" value="1"/>
</dbReference>
<dbReference type="Gene3D" id="3.60.10.10">
    <property type="entry name" value="Endonuclease/exonuclease/phosphatase"/>
    <property type="match status" value="1"/>
</dbReference>